<dbReference type="Proteomes" id="UP000288291">
    <property type="component" value="Unassembled WGS sequence"/>
</dbReference>
<evidence type="ECO:0000313" key="2">
    <source>
        <dbReference type="Proteomes" id="UP000288291"/>
    </source>
</evidence>
<accession>A0A437SVX7</accession>
<proteinExistence type="predicted"/>
<evidence type="ECO:0000313" key="1">
    <source>
        <dbReference type="EMBL" id="RVU70987.1"/>
    </source>
</evidence>
<dbReference type="Gene3D" id="2.60.40.4300">
    <property type="match status" value="1"/>
</dbReference>
<name>A0A437SVX7_9LACO</name>
<dbReference type="RefSeq" id="WP_127796242.1">
    <property type="nucleotide sequence ID" value="NZ_ML136878.1"/>
</dbReference>
<sequence length="263" mass="29390">MQIQGYIFVGATKYGDSNPIIHRNDQGNVRAADSSELSFGTFDQDENTDQNFVLHFVHKTTTETQETTIKEIINYQYGNGPHKGAIPQHNLPSGTITNKTITYTRSRTVDKVNVHNNSTRSSWKSTDNNRSSFDTITLPNSMPSYDGNQVGLYKLDRSGITVVKSVDNSSKTSSSIPSINKKDDEVKISEINPSDYQSDGVTTIFTITVPYKLNENIHVHYIDEETGDEINHENNPNVDDSQLITEYTGKPNERRINLAPASV</sequence>
<reference evidence="1 2" key="1">
    <citation type="submission" date="2018-12" db="EMBL/GenBank/DDBJ databases">
        <authorList>
            <person name="Meng J."/>
        </authorList>
    </citation>
    <scope>NUCLEOTIDE SEQUENCE [LARGE SCALE GENOMIC DNA]</scope>
    <source>
        <strain evidence="1 2">HT111-2</strain>
    </source>
</reference>
<protein>
    <submittedName>
        <fullName evidence="1">Uncharacterized protein</fullName>
    </submittedName>
</protein>
<organism evidence="1 2">
    <name type="scientific">Lactobacillus xujianguonis</name>
    <dbReference type="NCBI Taxonomy" id="2495899"/>
    <lineage>
        <taxon>Bacteria</taxon>
        <taxon>Bacillati</taxon>
        <taxon>Bacillota</taxon>
        <taxon>Bacilli</taxon>
        <taxon>Lactobacillales</taxon>
        <taxon>Lactobacillaceae</taxon>
        <taxon>Lactobacillus</taxon>
    </lineage>
</organism>
<comment type="caution">
    <text evidence="1">The sequence shown here is derived from an EMBL/GenBank/DDBJ whole genome shotgun (WGS) entry which is preliminary data.</text>
</comment>
<dbReference type="EMBL" id="RXIA01000010">
    <property type="protein sequence ID" value="RVU70987.1"/>
    <property type="molecule type" value="Genomic_DNA"/>
</dbReference>
<dbReference type="AlphaFoldDB" id="A0A437SVX7"/>
<gene>
    <name evidence="1" type="ORF">EJK17_04595</name>
</gene>
<keyword evidence="2" id="KW-1185">Reference proteome</keyword>